<dbReference type="SUPFAM" id="SSF51556">
    <property type="entry name" value="Metallo-dependent hydrolases"/>
    <property type="match status" value="1"/>
</dbReference>
<dbReference type="InterPro" id="IPR032466">
    <property type="entry name" value="Metal_Hydrolase"/>
</dbReference>
<evidence type="ECO:0000256" key="4">
    <source>
        <dbReference type="SAM" id="MobiDB-lite"/>
    </source>
</evidence>
<dbReference type="Proteomes" id="UP000571183">
    <property type="component" value="Unassembled WGS sequence"/>
</dbReference>
<dbReference type="EC" id="3.1.21.-" evidence="5"/>
<keyword evidence="2 5" id="KW-0378">Hydrolase</keyword>
<evidence type="ECO:0000313" key="6">
    <source>
        <dbReference type="Proteomes" id="UP000571183"/>
    </source>
</evidence>
<evidence type="ECO:0000256" key="2">
    <source>
        <dbReference type="ARBA" id="ARBA00022801"/>
    </source>
</evidence>
<keyword evidence="1 3" id="KW-0479">Metal-binding</keyword>
<feature type="binding site" evidence="3">
    <location>
        <position position="194"/>
    </location>
    <ligand>
        <name>a divalent metal cation</name>
        <dbReference type="ChEBI" id="CHEBI:60240"/>
        <label>2</label>
    </ligand>
</feature>
<sequence>MCDKEPLAGGIRARKDSAGKRDTTLPPLPEPLPVPVIDNHTHLEIADGMHSLSPTQSLRRAAEVGVTRIVQVGTDLRTSEWSAEFAARDKRVLAAVAIHPNDAPEVKAAGKLEFQLGELDRLAALPRVRAIGETGLDYFRTAEAGRAAQAESFEAHIALAKKHGVALQIHDRDAHDDVVATLLRVGAPERTVFHCFSGDVELAKICNDHGWYMSFAGTVTFKNAPQLREALAVADRNLVLVETDAPFLTPDPFRGRPNAPYLLPYTVRRIAAELEMEVAQLAEQVTANALGVYGSWDANEQE</sequence>
<dbReference type="GO" id="GO:0005829">
    <property type="term" value="C:cytosol"/>
    <property type="evidence" value="ECO:0007669"/>
    <property type="project" value="TreeGrafter"/>
</dbReference>
<dbReference type="GO" id="GO:0016788">
    <property type="term" value="F:hydrolase activity, acting on ester bonds"/>
    <property type="evidence" value="ECO:0007669"/>
    <property type="project" value="InterPro"/>
</dbReference>
<comment type="caution">
    <text evidence="5">The sequence shown here is derived from an EMBL/GenBank/DDBJ whole genome shotgun (WGS) entry which is preliminary data.</text>
</comment>
<evidence type="ECO:0000256" key="1">
    <source>
        <dbReference type="ARBA" id="ARBA00022723"/>
    </source>
</evidence>
<feature type="compositionally biased region" description="Basic and acidic residues" evidence="4">
    <location>
        <begin position="13"/>
        <end position="23"/>
    </location>
</feature>
<feature type="binding site" evidence="3">
    <location>
        <position position="244"/>
    </location>
    <ligand>
        <name>a divalent metal cation</name>
        <dbReference type="ChEBI" id="CHEBI:60240"/>
        <label>1</label>
    </ligand>
</feature>
<dbReference type="PIRSF" id="PIRSF005902">
    <property type="entry name" value="DNase_TatD"/>
    <property type="match status" value="1"/>
</dbReference>
<dbReference type="NCBIfam" id="TIGR00010">
    <property type="entry name" value="YchF/TatD family DNA exonuclease"/>
    <property type="match status" value="1"/>
</dbReference>
<dbReference type="CDD" id="cd01310">
    <property type="entry name" value="TatD_DNAse"/>
    <property type="match status" value="1"/>
</dbReference>
<dbReference type="PANTHER" id="PTHR46124">
    <property type="entry name" value="D-AMINOACYL-TRNA DEACYLASE"/>
    <property type="match status" value="1"/>
</dbReference>
<dbReference type="GO" id="GO:0046872">
    <property type="term" value="F:metal ion binding"/>
    <property type="evidence" value="ECO:0007669"/>
    <property type="project" value="UniProtKB-KW"/>
</dbReference>
<dbReference type="FunFam" id="3.20.20.140:FF:000005">
    <property type="entry name" value="TatD family hydrolase"/>
    <property type="match status" value="1"/>
</dbReference>
<proteinExistence type="predicted"/>
<dbReference type="InterPro" id="IPR001130">
    <property type="entry name" value="TatD-like"/>
</dbReference>
<reference evidence="5" key="1">
    <citation type="submission" date="2020-08" db="EMBL/GenBank/DDBJ databases">
        <title>Sequencing the genomes of 1000 actinobacteria strains.</title>
        <authorList>
            <person name="Klenk H.-P."/>
        </authorList>
    </citation>
    <scope>NUCLEOTIDE SEQUENCE [LARGE SCALE GENOMIC DNA]</scope>
    <source>
        <strain evidence="5">DSM 27064</strain>
    </source>
</reference>
<dbReference type="RefSeq" id="WP_183304151.1">
    <property type="nucleotide sequence ID" value="NZ_JACIFD010000002.1"/>
</dbReference>
<dbReference type="InterPro" id="IPR015991">
    <property type="entry name" value="TatD/YcfH-like"/>
</dbReference>
<dbReference type="Gene3D" id="3.20.20.140">
    <property type="entry name" value="Metal-dependent hydrolases"/>
    <property type="match status" value="1"/>
</dbReference>
<feature type="binding site" evidence="3">
    <location>
        <position position="133"/>
    </location>
    <ligand>
        <name>a divalent metal cation</name>
        <dbReference type="ChEBI" id="CHEBI:60240"/>
        <label>1</label>
    </ligand>
</feature>
<accession>A0A840DMU7</accession>
<dbReference type="PANTHER" id="PTHR46124:SF2">
    <property type="entry name" value="D-AMINOACYL-TRNA DEACYLASE"/>
    <property type="match status" value="1"/>
</dbReference>
<gene>
    <name evidence="5" type="ORF">F5897_000163</name>
</gene>
<feature type="binding site" evidence="3">
    <location>
        <position position="170"/>
    </location>
    <ligand>
        <name>a divalent metal cation</name>
        <dbReference type="ChEBI" id="CHEBI:60240"/>
        <label>2</label>
    </ligand>
</feature>
<dbReference type="Pfam" id="PF01026">
    <property type="entry name" value="TatD_DNase"/>
    <property type="match status" value="1"/>
</dbReference>
<dbReference type="AlphaFoldDB" id="A0A840DMU7"/>
<evidence type="ECO:0000256" key="3">
    <source>
        <dbReference type="PIRSR" id="PIRSR005902-1"/>
    </source>
</evidence>
<feature type="binding site" evidence="3">
    <location>
        <position position="40"/>
    </location>
    <ligand>
        <name>a divalent metal cation</name>
        <dbReference type="ChEBI" id="CHEBI:60240"/>
        <label>1</label>
    </ligand>
</feature>
<feature type="binding site" evidence="3">
    <location>
        <position position="42"/>
    </location>
    <ligand>
        <name>a divalent metal cation</name>
        <dbReference type="ChEBI" id="CHEBI:60240"/>
        <label>1</label>
    </ligand>
</feature>
<feature type="region of interest" description="Disordered" evidence="4">
    <location>
        <begin position="1"/>
        <end position="31"/>
    </location>
</feature>
<protein>
    <submittedName>
        <fullName evidence="5">TatD DNase family protein</fullName>
        <ecNumber evidence="5">3.1.21.-</ecNumber>
    </submittedName>
</protein>
<keyword evidence="6" id="KW-1185">Reference proteome</keyword>
<dbReference type="EMBL" id="JACIFD010000002">
    <property type="protein sequence ID" value="MBB4070879.1"/>
    <property type="molecule type" value="Genomic_DNA"/>
</dbReference>
<organism evidence="5 6">
    <name type="scientific">Canibacter oris</name>
    <dbReference type="NCBI Taxonomy" id="1365628"/>
    <lineage>
        <taxon>Bacteria</taxon>
        <taxon>Bacillati</taxon>
        <taxon>Actinomycetota</taxon>
        <taxon>Actinomycetes</taxon>
        <taxon>Micrococcales</taxon>
        <taxon>Microbacteriaceae</taxon>
        <taxon>Canibacter</taxon>
    </lineage>
</organism>
<dbReference type="GO" id="GO:0004536">
    <property type="term" value="F:DNA nuclease activity"/>
    <property type="evidence" value="ECO:0007669"/>
    <property type="project" value="InterPro"/>
</dbReference>
<name>A0A840DMU7_9MICO</name>
<evidence type="ECO:0000313" key="5">
    <source>
        <dbReference type="EMBL" id="MBB4070879.1"/>
    </source>
</evidence>